<dbReference type="HAMAP" id="MF_00245">
    <property type="entry name" value="UPF0122"/>
    <property type="match status" value="1"/>
</dbReference>
<comment type="similarity">
    <text evidence="1 3">Belongs to the UPF0122 family.</text>
</comment>
<keyword evidence="6" id="KW-1185">Reference proteome</keyword>
<evidence type="ECO:0000256" key="3">
    <source>
        <dbReference type="HAMAP-Rule" id="MF_00245"/>
    </source>
</evidence>
<name>A0ABR7MU37_9FIRM</name>
<comment type="function">
    <text evidence="2 3">Might take part in the signal recognition particle (SRP) pathway. This is inferred from the conservation of its genetic proximity to ftsY/ffh. May be a regulatory protein.</text>
</comment>
<evidence type="ECO:0000256" key="2">
    <source>
        <dbReference type="ARBA" id="ARBA00024764"/>
    </source>
</evidence>
<evidence type="ECO:0000313" key="5">
    <source>
        <dbReference type="EMBL" id="MBC8557328.1"/>
    </source>
</evidence>
<dbReference type="RefSeq" id="WP_249304407.1">
    <property type="nucleotide sequence ID" value="NZ_JACRSW010000027.1"/>
</dbReference>
<dbReference type="Pfam" id="PF04297">
    <property type="entry name" value="UPF0122"/>
    <property type="match status" value="1"/>
</dbReference>
<dbReference type="InterPro" id="IPR054831">
    <property type="entry name" value="UPF0122_fam_protein"/>
</dbReference>
<evidence type="ECO:0000256" key="1">
    <source>
        <dbReference type="ARBA" id="ARBA00008720"/>
    </source>
</evidence>
<dbReference type="PANTHER" id="PTHR40083">
    <property type="entry name" value="UPF0122 PROTEIN CBO2450/CLC_2298"/>
    <property type="match status" value="1"/>
</dbReference>
<reference evidence="5 6" key="1">
    <citation type="submission" date="2020-08" db="EMBL/GenBank/DDBJ databases">
        <title>Genome public.</title>
        <authorList>
            <person name="Liu C."/>
            <person name="Sun Q."/>
        </authorList>
    </citation>
    <scope>NUCLEOTIDE SEQUENCE [LARGE SCALE GENOMIC DNA]</scope>
    <source>
        <strain evidence="5 6">BX3</strain>
    </source>
</reference>
<dbReference type="InterPro" id="IPR036388">
    <property type="entry name" value="WH-like_DNA-bd_sf"/>
</dbReference>
<sequence length="122" mass="14708">MDGNKKDDRIEERVELSILYDFYGALLKENQQRMFEACILEDYNFTEIAQEEGISRQGVYDSIRRSTKQLREYEERLGLVEKFEKQKKLAKKIHQQLQELPLEKENNHLEKINEMLQKILEE</sequence>
<dbReference type="NCBIfam" id="NF045758">
    <property type="entry name" value="YlxM"/>
    <property type="match status" value="1"/>
</dbReference>
<dbReference type="SUPFAM" id="SSF88659">
    <property type="entry name" value="Sigma3 and sigma4 domains of RNA polymerase sigma factors"/>
    <property type="match status" value="1"/>
</dbReference>
<evidence type="ECO:0000313" key="6">
    <source>
        <dbReference type="Proteomes" id="UP000637513"/>
    </source>
</evidence>
<keyword evidence="5" id="KW-0238">DNA-binding</keyword>
<organism evidence="5 6">
    <name type="scientific">Jutongia hominis</name>
    <dbReference type="NCBI Taxonomy" id="2763664"/>
    <lineage>
        <taxon>Bacteria</taxon>
        <taxon>Bacillati</taxon>
        <taxon>Bacillota</taxon>
        <taxon>Clostridia</taxon>
        <taxon>Lachnospirales</taxon>
        <taxon>Lachnospiraceae</taxon>
        <taxon>Jutongia</taxon>
    </lineage>
</organism>
<dbReference type="PANTHER" id="PTHR40083:SF1">
    <property type="entry name" value="UPF0122 PROTEIN YLXM"/>
    <property type="match status" value="1"/>
</dbReference>
<dbReference type="InterPro" id="IPR007394">
    <property type="entry name" value="UPF0122"/>
</dbReference>
<dbReference type="Gene3D" id="1.10.10.10">
    <property type="entry name" value="Winged helix-like DNA-binding domain superfamily/Winged helix DNA-binding domain"/>
    <property type="match status" value="1"/>
</dbReference>
<gene>
    <name evidence="5" type="ORF">H8700_06375</name>
</gene>
<proteinExistence type="inferred from homology"/>
<accession>A0ABR7MU37</accession>
<dbReference type="InterPro" id="IPR013324">
    <property type="entry name" value="RNA_pol_sigma_r3/r4-like"/>
</dbReference>
<protein>
    <recommendedName>
        <fullName evidence="3">UPF0122 protein H8700_06375</fullName>
    </recommendedName>
</protein>
<dbReference type="EMBL" id="JACRSW010000027">
    <property type="protein sequence ID" value="MBC8557328.1"/>
    <property type="molecule type" value="Genomic_DNA"/>
</dbReference>
<keyword evidence="4" id="KW-0175">Coiled coil</keyword>
<dbReference type="Proteomes" id="UP000637513">
    <property type="component" value="Unassembled WGS sequence"/>
</dbReference>
<evidence type="ECO:0000256" key="4">
    <source>
        <dbReference type="SAM" id="Coils"/>
    </source>
</evidence>
<feature type="coiled-coil region" evidence="4">
    <location>
        <begin position="80"/>
        <end position="122"/>
    </location>
</feature>
<comment type="caution">
    <text evidence="5">The sequence shown here is derived from an EMBL/GenBank/DDBJ whole genome shotgun (WGS) entry which is preliminary data.</text>
</comment>
<dbReference type="GO" id="GO:0003677">
    <property type="term" value="F:DNA binding"/>
    <property type="evidence" value="ECO:0007669"/>
    <property type="project" value="UniProtKB-KW"/>
</dbReference>